<feature type="transmembrane region" description="Helical" evidence="7">
    <location>
        <begin position="98"/>
        <end position="119"/>
    </location>
</feature>
<feature type="domain" description="Glycine transporter" evidence="8">
    <location>
        <begin position="73"/>
        <end position="146"/>
    </location>
</feature>
<feature type="transmembrane region" description="Helical" evidence="7">
    <location>
        <begin position="12"/>
        <end position="31"/>
    </location>
</feature>
<feature type="transmembrane region" description="Helical" evidence="7">
    <location>
        <begin position="156"/>
        <end position="177"/>
    </location>
</feature>
<feature type="transmembrane region" description="Helical" evidence="7">
    <location>
        <begin position="71"/>
        <end position="92"/>
    </location>
</feature>
<evidence type="ECO:0000313" key="9">
    <source>
        <dbReference type="EMBL" id="QCI69264.1"/>
    </source>
</evidence>
<dbReference type="KEGG" id="pstg:E8M01_16155"/>
<dbReference type="GO" id="GO:0005886">
    <property type="term" value="C:plasma membrane"/>
    <property type="evidence" value="ECO:0007669"/>
    <property type="project" value="UniProtKB-SubCell"/>
</dbReference>
<comment type="subcellular location">
    <subcellularLocation>
        <location evidence="1">Cell membrane</location>
        <topology evidence="1">Multi-pass membrane protein</topology>
    </subcellularLocation>
</comment>
<feature type="transmembrane region" description="Helical" evidence="7">
    <location>
        <begin position="131"/>
        <end position="150"/>
    </location>
</feature>
<evidence type="ECO:0000256" key="1">
    <source>
        <dbReference type="ARBA" id="ARBA00004651"/>
    </source>
</evidence>
<proteinExistence type="inferred from homology"/>
<dbReference type="EMBL" id="CP039690">
    <property type="protein sequence ID" value="QCI69264.1"/>
    <property type="molecule type" value="Genomic_DNA"/>
</dbReference>
<dbReference type="Proteomes" id="UP000298781">
    <property type="component" value="Chromosome"/>
</dbReference>
<dbReference type="OrthoDB" id="9791874at2"/>
<evidence type="ECO:0000256" key="6">
    <source>
        <dbReference type="ARBA" id="ARBA00023136"/>
    </source>
</evidence>
<protein>
    <submittedName>
        <fullName evidence="9">Trimeric intracellular cation channel family protein</fullName>
    </submittedName>
</protein>
<evidence type="ECO:0000259" key="8">
    <source>
        <dbReference type="Pfam" id="PF03458"/>
    </source>
</evidence>
<evidence type="ECO:0000256" key="5">
    <source>
        <dbReference type="ARBA" id="ARBA00022989"/>
    </source>
</evidence>
<keyword evidence="4 7" id="KW-0812">Transmembrane</keyword>
<keyword evidence="5 7" id="KW-1133">Transmembrane helix</keyword>
<reference evidence="9 10" key="1">
    <citation type="submission" date="2019-04" db="EMBL/GenBank/DDBJ databases">
        <title>Phreatobacter aquaticus sp. nov.</title>
        <authorList>
            <person name="Choi A."/>
        </authorList>
    </citation>
    <scope>NUCLEOTIDE SEQUENCE [LARGE SCALE GENOMIC DNA]</scope>
    <source>
        <strain evidence="9 10">KCTC 52518</strain>
    </source>
</reference>
<feature type="domain" description="Glycine transporter" evidence="8">
    <location>
        <begin position="1"/>
        <end position="60"/>
    </location>
</feature>
<dbReference type="PANTHER" id="PTHR30506:SF3">
    <property type="entry name" value="UPF0126 INNER MEMBRANE PROTEIN YADS-RELATED"/>
    <property type="match status" value="1"/>
</dbReference>
<keyword evidence="10" id="KW-1185">Reference proteome</keyword>
<evidence type="ECO:0000256" key="2">
    <source>
        <dbReference type="ARBA" id="ARBA00008193"/>
    </source>
</evidence>
<dbReference type="PANTHER" id="PTHR30506">
    <property type="entry name" value="INNER MEMBRANE PROTEIN"/>
    <property type="match status" value="1"/>
</dbReference>
<gene>
    <name evidence="9" type="ORF">E8M01_16155</name>
</gene>
<dbReference type="AlphaFoldDB" id="A0A4D7B7M7"/>
<name>A0A4D7B7M7_9HYPH</name>
<evidence type="ECO:0000256" key="3">
    <source>
        <dbReference type="ARBA" id="ARBA00022475"/>
    </source>
</evidence>
<evidence type="ECO:0000256" key="4">
    <source>
        <dbReference type="ARBA" id="ARBA00022692"/>
    </source>
</evidence>
<keyword evidence="3" id="KW-1003">Cell membrane</keyword>
<feature type="transmembrane region" description="Helical" evidence="7">
    <location>
        <begin position="37"/>
        <end position="59"/>
    </location>
</feature>
<accession>A0A4D7B7M7</accession>
<organism evidence="9 10">
    <name type="scientific">Phreatobacter stygius</name>
    <dbReference type="NCBI Taxonomy" id="1940610"/>
    <lineage>
        <taxon>Bacteria</taxon>
        <taxon>Pseudomonadati</taxon>
        <taxon>Pseudomonadota</taxon>
        <taxon>Alphaproteobacteria</taxon>
        <taxon>Hyphomicrobiales</taxon>
        <taxon>Phreatobacteraceae</taxon>
        <taxon>Phreatobacter</taxon>
    </lineage>
</organism>
<keyword evidence="6 7" id="KW-0472">Membrane</keyword>
<sequence length="186" mass="19232">MVAARKSMDPFGFIMLGTVTGIGGGTLRDLLIGATPLAWIFDPTVVIICAVVSIVAFFTAHQFEKESRARILLWADAVGLALFAVSGTARGFAAGAPAISAILLGVVTATFGGIIRDVMAGDVPLVLKRDIYVTAALAGAIVFALTSSVVPSPLPALFGFAVAFVARALAITHGLSLPQYGSRRDE</sequence>
<evidence type="ECO:0000256" key="7">
    <source>
        <dbReference type="SAM" id="Phobius"/>
    </source>
</evidence>
<dbReference type="Pfam" id="PF03458">
    <property type="entry name" value="Gly_transporter"/>
    <property type="match status" value="2"/>
</dbReference>
<dbReference type="InterPro" id="IPR005115">
    <property type="entry name" value="Gly_transporter"/>
</dbReference>
<comment type="similarity">
    <text evidence="2">Belongs to the UPF0126 family.</text>
</comment>
<evidence type="ECO:0000313" key="10">
    <source>
        <dbReference type="Proteomes" id="UP000298781"/>
    </source>
</evidence>